<name>A0AB39W5V8_9FLAO</name>
<dbReference type="Pfam" id="PF18990">
    <property type="entry name" value="DUF5723"/>
    <property type="match status" value="1"/>
</dbReference>
<evidence type="ECO:0000259" key="2">
    <source>
        <dbReference type="Pfam" id="PF18990"/>
    </source>
</evidence>
<feature type="signal peptide" evidence="1">
    <location>
        <begin position="1"/>
        <end position="18"/>
    </location>
</feature>
<proteinExistence type="predicted"/>
<organism evidence="3">
    <name type="scientific">Flavobacterium sp. WC2409</name>
    <dbReference type="NCBI Taxonomy" id="3234139"/>
    <lineage>
        <taxon>Bacteria</taxon>
        <taxon>Pseudomonadati</taxon>
        <taxon>Bacteroidota</taxon>
        <taxon>Flavobacteriia</taxon>
        <taxon>Flavobacteriales</taxon>
        <taxon>Flavobacteriaceae</taxon>
        <taxon>Flavobacterium</taxon>
    </lineage>
</organism>
<reference evidence="3" key="1">
    <citation type="submission" date="2024-07" db="EMBL/GenBank/DDBJ databases">
        <authorList>
            <person name="Biller S.J."/>
        </authorList>
    </citation>
    <scope>NUCLEOTIDE SEQUENCE</scope>
    <source>
        <strain evidence="3">WC2409</strain>
    </source>
</reference>
<keyword evidence="1" id="KW-0732">Signal</keyword>
<dbReference type="InterPro" id="IPR043781">
    <property type="entry name" value="DUF5723"/>
</dbReference>
<dbReference type="RefSeq" id="WP_369753392.1">
    <property type="nucleotide sequence ID" value="NZ_CP165625.1"/>
</dbReference>
<accession>A0AB39W5V8</accession>
<evidence type="ECO:0000256" key="1">
    <source>
        <dbReference type="SAM" id="SignalP"/>
    </source>
</evidence>
<feature type="chain" id="PRO_5044254464" evidence="1">
    <location>
        <begin position="19"/>
        <end position="462"/>
    </location>
</feature>
<gene>
    <name evidence="3" type="ORF">AB3G34_02895</name>
</gene>
<dbReference type="EMBL" id="CP165625">
    <property type="protein sequence ID" value="XDU96059.1"/>
    <property type="molecule type" value="Genomic_DNA"/>
</dbReference>
<dbReference type="AlphaFoldDB" id="A0AB39W5V8"/>
<feature type="domain" description="DUF5723" evidence="2">
    <location>
        <begin position="38"/>
        <end position="433"/>
    </location>
</feature>
<evidence type="ECO:0000313" key="3">
    <source>
        <dbReference type="EMBL" id="XDU96059.1"/>
    </source>
</evidence>
<sequence>MRKVYLLGLLFLSISSFSQNKQILYNFTSVPQSLMSNPGADVKYKYYFGVPLLSGISANIGSSGFSAYDLFANDGVDFNTKLQNVVLSTSRNDKIALNEQIELFTGGFQVGNWESKGYVSFGMYQEFDFWSYLPQDLATLALYGNKDYIGKVFNLGDLSVKSELLSVLHIGFHKNIKENLIIGGRAKLYSSAFNARSTNNSGYIYTIPSTTTVYEQVIYSDLQLNTSGISKYLEKGYQGDIGSDMQKKALFGGDMGLGFDLGFTYYPEKNIQVTASVIDVGFIKHSKDVETFTYKGSYKYEGINPKFDGNSNPKNVFEEFQAAIPRDTLYAGYTTLRPVKFNASYQYSFNDSRGGDCNCSGEESEYKNAVGGQLFMMTTPRAPIVALTGYYRRNVLQNLQMKATYTVDTFSYTNIGLGLSGNLGKFNMYFLADNLLEYRDLAKANSLSFQFGFNFIFKESDD</sequence>
<protein>
    <submittedName>
        <fullName evidence="3">DUF5723 family protein</fullName>
    </submittedName>
</protein>